<dbReference type="EMBL" id="ON649701">
    <property type="protein sequence ID" value="UVF62469.1"/>
    <property type="molecule type" value="Genomic_DNA"/>
</dbReference>
<dbReference type="KEGG" id="vg:80545020"/>
<feature type="domain" description="HNH nuclease" evidence="1">
    <location>
        <begin position="127"/>
        <end position="179"/>
    </location>
</feature>
<evidence type="ECO:0000313" key="3">
    <source>
        <dbReference type="Proteomes" id="UP001156973"/>
    </source>
</evidence>
<organism evidence="2 3">
    <name type="scientific">Nitrososphaeria virus YSH_922147</name>
    <dbReference type="NCBI Taxonomy" id="3071323"/>
    <lineage>
        <taxon>Viruses</taxon>
        <taxon>Duplodnaviria</taxon>
        <taxon>Heunggongvirae</taxon>
        <taxon>Uroviricota</taxon>
        <taxon>Caudoviricetes</taxon>
        <taxon>Juravirales</taxon>
        <taxon>Yangangviridae</taxon>
        <taxon>Mathaucavirus</taxon>
        <taxon>Mathaucavirus yangshanense</taxon>
    </lineage>
</organism>
<keyword evidence="2" id="KW-0378">Hydrolase</keyword>
<dbReference type="SMART" id="SM00507">
    <property type="entry name" value="HNHc"/>
    <property type="match status" value="1"/>
</dbReference>
<keyword evidence="2" id="KW-0540">Nuclease</keyword>
<dbReference type="GO" id="GO:0004519">
    <property type="term" value="F:endonuclease activity"/>
    <property type="evidence" value="ECO:0007669"/>
    <property type="project" value="UniProtKB-KW"/>
</dbReference>
<evidence type="ECO:0000259" key="1">
    <source>
        <dbReference type="SMART" id="SM00507"/>
    </source>
</evidence>
<keyword evidence="3" id="KW-1185">Reference proteome</keyword>
<dbReference type="InterPro" id="IPR003615">
    <property type="entry name" value="HNH_nuc"/>
</dbReference>
<name>A0A976YF88_9CAUD</name>
<reference evidence="2 3" key="1">
    <citation type="submission" date="2022-05" db="EMBL/GenBank/DDBJ databases">
        <title>Diverse viruses of marine archaea discovered using metagenomics.</title>
        <authorList>
            <person name="Zhou Y."/>
        </authorList>
    </citation>
    <scope>NUCLEOTIDE SEQUENCE [LARGE SCALE GENOMIC DNA]</scope>
    <source>
        <strain evidence="2">YSH_922147</strain>
    </source>
</reference>
<sequence length="183" mass="21587">MVKRIYSGICMIPDCLKISDGRYCGKHRARLVRHGDPLYERKPRLCSIENCQSLHLAKGYCNTHYMRLFRNNDVFNLKIYKNHNNKCEKNNCNGKYLAKGLCGYHYRLNQFGESPNKYLKMLNMLQEWSKRIKSRDNFSCQICGSNNKLNAHHILHKSKYPELAYLENNGITLCHKHHVEVHK</sequence>
<evidence type="ECO:0000313" key="2">
    <source>
        <dbReference type="EMBL" id="UVF62469.1"/>
    </source>
</evidence>
<proteinExistence type="predicted"/>
<keyword evidence="2" id="KW-0255">Endonuclease</keyword>
<protein>
    <submittedName>
        <fullName evidence="2">HNH endonuclease</fullName>
    </submittedName>
</protein>
<dbReference type="Proteomes" id="UP001156973">
    <property type="component" value="Segment"/>
</dbReference>
<accession>A0A976YF88</accession>